<proteinExistence type="predicted"/>
<feature type="domain" description="Ig-like" evidence="4">
    <location>
        <begin position="204"/>
        <end position="295"/>
    </location>
</feature>
<dbReference type="GO" id="GO:0098609">
    <property type="term" value="P:cell-cell adhesion"/>
    <property type="evidence" value="ECO:0007669"/>
    <property type="project" value="TreeGrafter"/>
</dbReference>
<keyword evidence="1" id="KW-0677">Repeat</keyword>
<gene>
    <name evidence="5" type="primary">LOC115380207</name>
</gene>
<dbReference type="InterPro" id="IPR007110">
    <property type="entry name" value="Ig-like_dom"/>
</dbReference>
<dbReference type="SMART" id="SM00408">
    <property type="entry name" value="IGc2"/>
    <property type="match status" value="3"/>
</dbReference>
<protein>
    <recommendedName>
        <fullName evidence="4">Ig-like domain-containing protein</fullName>
    </recommendedName>
</protein>
<dbReference type="Gene3D" id="2.60.40.10">
    <property type="entry name" value="Immunoglobulins"/>
    <property type="match status" value="3"/>
</dbReference>
<keyword evidence="2" id="KW-1015">Disulfide bond</keyword>
<dbReference type="PANTHER" id="PTHR44170:SF1">
    <property type="entry name" value="CELL ADHESION MOLECULE-RELATED_DOWN-REGULATED BY ONCOGENES"/>
    <property type="match status" value="1"/>
</dbReference>
<reference evidence="5" key="3">
    <citation type="submission" date="2025-09" db="UniProtKB">
        <authorList>
            <consortium name="Ensembl"/>
        </authorList>
    </citation>
    <scope>IDENTIFICATION</scope>
</reference>
<dbReference type="Pfam" id="PF07679">
    <property type="entry name" value="I-set"/>
    <property type="match status" value="1"/>
</dbReference>
<dbReference type="AlphaFoldDB" id="A0A668AVK7"/>
<sequence>YNEYHDIFFFLTQLGLMKCSRGPQCPVSVAGSRIELPCHVLNSGNRMVQWVLPDGSKLMSPSSTPDGRLRALASGLLVQKLELSDAGLYHCVARAGRDADVLALRLAVEESSAPPSGEQVGPSVTGMVGEAVRLPCEASGSPTPDISWVLPDGSIIRRITMLTNGTLYISATIPSDRGMYRCVASNSAGAASASVRVHVSSLPPMIQQQREEHLILTAGMPVYAHCSARGAPTPTLRWRIPDGTLVRPSQFLHGNLFVLPNGTLHIQKLGPKDSGSYECMASNAVGADKRTVRVEVKEGVERPEKEGGRLNTLLYQISFILNHTVKQFTVYSQTYQLQLHLFVLQQTQTNHLTKTLRKVHLIVMGRFFDSYFDLHEHFLNFQVRFCSKAQVNSYAVWAAPSYKCV</sequence>
<evidence type="ECO:0000256" key="1">
    <source>
        <dbReference type="ARBA" id="ARBA00022737"/>
    </source>
</evidence>
<evidence type="ECO:0000313" key="5">
    <source>
        <dbReference type="Ensembl" id="ENSMMDP00005053734.1"/>
    </source>
</evidence>
<dbReference type="Ensembl" id="ENSMMDT00005054775.1">
    <property type="protein sequence ID" value="ENSMMDP00005053734.1"/>
    <property type="gene ID" value="ENSMMDG00005024156.1"/>
</dbReference>
<dbReference type="InterPro" id="IPR013783">
    <property type="entry name" value="Ig-like_fold"/>
</dbReference>
<dbReference type="InterPro" id="IPR036179">
    <property type="entry name" value="Ig-like_dom_sf"/>
</dbReference>
<dbReference type="Proteomes" id="UP000472263">
    <property type="component" value="Chromosome 21"/>
</dbReference>
<accession>A0A668AVK7</accession>
<dbReference type="InterPro" id="IPR003599">
    <property type="entry name" value="Ig_sub"/>
</dbReference>
<keyword evidence="3" id="KW-0393">Immunoglobulin domain</keyword>
<dbReference type="PROSITE" id="PS50835">
    <property type="entry name" value="IG_LIKE"/>
    <property type="match status" value="3"/>
</dbReference>
<evidence type="ECO:0000259" key="4">
    <source>
        <dbReference type="PROSITE" id="PS50835"/>
    </source>
</evidence>
<dbReference type="PANTHER" id="PTHR44170">
    <property type="entry name" value="PROTEIN SIDEKICK"/>
    <property type="match status" value="1"/>
</dbReference>
<reference evidence="5" key="1">
    <citation type="submission" date="2019-06" db="EMBL/GenBank/DDBJ databases">
        <authorList>
            <consortium name="Wellcome Sanger Institute Data Sharing"/>
        </authorList>
    </citation>
    <scope>NUCLEOTIDE SEQUENCE [LARGE SCALE GENOMIC DNA]</scope>
</reference>
<feature type="domain" description="Ig-like" evidence="4">
    <location>
        <begin position="115"/>
        <end position="198"/>
    </location>
</feature>
<reference evidence="5" key="2">
    <citation type="submission" date="2025-08" db="UniProtKB">
        <authorList>
            <consortium name="Ensembl"/>
        </authorList>
    </citation>
    <scope>IDENTIFICATION</scope>
</reference>
<organism evidence="5 6">
    <name type="scientific">Myripristis murdjan</name>
    <name type="common">pinecone soldierfish</name>
    <dbReference type="NCBI Taxonomy" id="586833"/>
    <lineage>
        <taxon>Eukaryota</taxon>
        <taxon>Metazoa</taxon>
        <taxon>Chordata</taxon>
        <taxon>Craniata</taxon>
        <taxon>Vertebrata</taxon>
        <taxon>Euteleostomi</taxon>
        <taxon>Actinopterygii</taxon>
        <taxon>Neopterygii</taxon>
        <taxon>Teleostei</taxon>
        <taxon>Neoteleostei</taxon>
        <taxon>Acanthomorphata</taxon>
        <taxon>Holocentriformes</taxon>
        <taxon>Holocentridae</taxon>
        <taxon>Myripristis</taxon>
    </lineage>
</organism>
<feature type="domain" description="Ig-like" evidence="4">
    <location>
        <begin position="31"/>
        <end position="107"/>
    </location>
</feature>
<keyword evidence="6" id="KW-1185">Reference proteome</keyword>
<evidence type="ECO:0000256" key="3">
    <source>
        <dbReference type="ARBA" id="ARBA00023319"/>
    </source>
</evidence>
<evidence type="ECO:0000256" key="2">
    <source>
        <dbReference type="ARBA" id="ARBA00023157"/>
    </source>
</evidence>
<dbReference type="InterPro" id="IPR003598">
    <property type="entry name" value="Ig_sub2"/>
</dbReference>
<name>A0A668AVK7_9TELE</name>
<dbReference type="SMART" id="SM00409">
    <property type="entry name" value="IG"/>
    <property type="match status" value="3"/>
</dbReference>
<dbReference type="SUPFAM" id="SSF48726">
    <property type="entry name" value="Immunoglobulin"/>
    <property type="match status" value="3"/>
</dbReference>
<dbReference type="CDD" id="cd00096">
    <property type="entry name" value="Ig"/>
    <property type="match status" value="1"/>
</dbReference>
<evidence type="ECO:0000313" key="6">
    <source>
        <dbReference type="Proteomes" id="UP000472263"/>
    </source>
</evidence>
<dbReference type="FunFam" id="2.60.40.10:FF:000032">
    <property type="entry name" value="palladin isoform X1"/>
    <property type="match status" value="1"/>
</dbReference>
<dbReference type="GeneTree" id="ENSGT00940000159942"/>
<dbReference type="InterPro" id="IPR013098">
    <property type="entry name" value="Ig_I-set"/>
</dbReference>
<dbReference type="Pfam" id="PF13927">
    <property type="entry name" value="Ig_3"/>
    <property type="match status" value="1"/>
</dbReference>